<dbReference type="EMBL" id="GBRH01278483">
    <property type="protein sequence ID" value="JAD19412.1"/>
    <property type="molecule type" value="Transcribed_RNA"/>
</dbReference>
<name>A0A0A8Y5X8_ARUDO</name>
<evidence type="ECO:0000313" key="1">
    <source>
        <dbReference type="EMBL" id="JAD19412.1"/>
    </source>
</evidence>
<reference evidence="1" key="1">
    <citation type="submission" date="2014-09" db="EMBL/GenBank/DDBJ databases">
        <authorList>
            <person name="Magalhaes I.L.F."/>
            <person name="Oliveira U."/>
            <person name="Santos F.R."/>
            <person name="Vidigal T.H.D.A."/>
            <person name="Brescovit A.D."/>
            <person name="Santos A.J."/>
        </authorList>
    </citation>
    <scope>NUCLEOTIDE SEQUENCE</scope>
    <source>
        <tissue evidence="1">Shoot tissue taken approximately 20 cm above the soil surface</tissue>
    </source>
</reference>
<reference evidence="1" key="2">
    <citation type="journal article" date="2015" name="Data Brief">
        <title>Shoot transcriptome of the giant reed, Arundo donax.</title>
        <authorList>
            <person name="Barrero R.A."/>
            <person name="Guerrero F.D."/>
            <person name="Moolhuijzen P."/>
            <person name="Goolsby J.A."/>
            <person name="Tidwell J."/>
            <person name="Bellgard S.E."/>
            <person name="Bellgard M.I."/>
        </authorList>
    </citation>
    <scope>NUCLEOTIDE SEQUENCE</scope>
    <source>
        <tissue evidence="1">Shoot tissue taken approximately 20 cm above the soil surface</tissue>
    </source>
</reference>
<dbReference type="AlphaFoldDB" id="A0A0A8Y5X8"/>
<protein>
    <submittedName>
        <fullName evidence="1">Uncharacterized protein</fullName>
    </submittedName>
</protein>
<proteinExistence type="predicted"/>
<sequence>MRPTMGYRWIHAQLRWAQQ</sequence>
<accession>A0A0A8Y5X8</accession>
<organism evidence="1">
    <name type="scientific">Arundo donax</name>
    <name type="common">Giant reed</name>
    <name type="synonym">Donax arundinaceus</name>
    <dbReference type="NCBI Taxonomy" id="35708"/>
    <lineage>
        <taxon>Eukaryota</taxon>
        <taxon>Viridiplantae</taxon>
        <taxon>Streptophyta</taxon>
        <taxon>Embryophyta</taxon>
        <taxon>Tracheophyta</taxon>
        <taxon>Spermatophyta</taxon>
        <taxon>Magnoliopsida</taxon>
        <taxon>Liliopsida</taxon>
        <taxon>Poales</taxon>
        <taxon>Poaceae</taxon>
        <taxon>PACMAD clade</taxon>
        <taxon>Arundinoideae</taxon>
        <taxon>Arundineae</taxon>
        <taxon>Arundo</taxon>
    </lineage>
</organism>